<evidence type="ECO:0000256" key="1">
    <source>
        <dbReference type="SAM" id="MobiDB-lite"/>
    </source>
</evidence>
<dbReference type="PROSITE" id="PS50043">
    <property type="entry name" value="HTH_LUXR_2"/>
    <property type="match status" value="1"/>
</dbReference>
<dbReference type="Pfam" id="PF00196">
    <property type="entry name" value="GerE"/>
    <property type="match status" value="1"/>
</dbReference>
<sequence>MQLANAEAALISRLSIPSGKIKYIARHCIHEGKIWPSQPQSQAELVLGVCLKTAKAGSIWKLSDLKDAKGATLPLCRNPIPIGLCEAIVVPLETTKGHFDHLELHFQHRPAHHNLDMVTVLASILASGWGNRLPGLISAKVNQFRGHGISAIRDAELTPILDPENPASLSRSEFRVCAMLKEGMTVKVISDTLSVCPATIRSHLSSIFSKTCASNQVELLHLLNRKADSTNSDRTSEGAVRQIRTSLS</sequence>
<dbReference type="EMBL" id="CYPS01000026">
    <property type="protein sequence ID" value="CUH42747.1"/>
    <property type="molecule type" value="Genomic_DNA"/>
</dbReference>
<dbReference type="SMART" id="SM00421">
    <property type="entry name" value="HTH_LUXR"/>
    <property type="match status" value="1"/>
</dbReference>
<dbReference type="Gene3D" id="1.10.10.10">
    <property type="entry name" value="Winged helix-like DNA-binding domain superfamily/Winged helix DNA-binding domain"/>
    <property type="match status" value="1"/>
</dbReference>
<dbReference type="PROSITE" id="PS00622">
    <property type="entry name" value="HTH_LUXR_1"/>
    <property type="match status" value="1"/>
</dbReference>
<evidence type="ECO:0000313" key="4">
    <source>
        <dbReference type="Proteomes" id="UP000050786"/>
    </source>
</evidence>
<evidence type="ECO:0000313" key="3">
    <source>
        <dbReference type="EMBL" id="CUH42747.1"/>
    </source>
</evidence>
<reference evidence="4" key="1">
    <citation type="submission" date="2015-09" db="EMBL/GenBank/DDBJ databases">
        <authorList>
            <person name="Rodrigo-Torres L."/>
            <person name="Arahal D.R."/>
        </authorList>
    </citation>
    <scope>NUCLEOTIDE SEQUENCE [LARGE SCALE GENOMIC DNA]</scope>
    <source>
        <strain evidence="4">CECT 4293</strain>
    </source>
</reference>
<dbReference type="InterPro" id="IPR000792">
    <property type="entry name" value="Tscrpt_reg_LuxR_C"/>
</dbReference>
<dbReference type="GO" id="GO:0006355">
    <property type="term" value="P:regulation of DNA-templated transcription"/>
    <property type="evidence" value="ECO:0007669"/>
    <property type="project" value="InterPro"/>
</dbReference>
<dbReference type="InterPro" id="IPR016032">
    <property type="entry name" value="Sig_transdc_resp-reg_C-effctor"/>
</dbReference>
<gene>
    <name evidence="3" type="ORF">RUM4293_01636</name>
</gene>
<dbReference type="InterPro" id="IPR036388">
    <property type="entry name" value="WH-like_DNA-bd_sf"/>
</dbReference>
<protein>
    <submittedName>
        <fullName evidence="3">ATP-dependent transcriptional regulator</fullName>
    </submittedName>
</protein>
<dbReference type="SUPFAM" id="SSF46894">
    <property type="entry name" value="C-terminal effector domain of the bipartite response regulators"/>
    <property type="match status" value="1"/>
</dbReference>
<feature type="region of interest" description="Disordered" evidence="1">
    <location>
        <begin position="229"/>
        <end position="248"/>
    </location>
</feature>
<accession>A0A0P1E3B0</accession>
<dbReference type="AlphaFoldDB" id="A0A0P1E3B0"/>
<dbReference type="Proteomes" id="UP000050786">
    <property type="component" value="Unassembled WGS sequence"/>
</dbReference>
<name>A0A0P1E3B0_9RHOB</name>
<dbReference type="PRINTS" id="PR00038">
    <property type="entry name" value="HTHLUXR"/>
</dbReference>
<dbReference type="GO" id="GO:0003677">
    <property type="term" value="F:DNA binding"/>
    <property type="evidence" value="ECO:0007669"/>
    <property type="project" value="InterPro"/>
</dbReference>
<dbReference type="CDD" id="cd06170">
    <property type="entry name" value="LuxR_C_like"/>
    <property type="match status" value="1"/>
</dbReference>
<proteinExistence type="predicted"/>
<feature type="domain" description="HTH luxR-type" evidence="2">
    <location>
        <begin position="162"/>
        <end position="227"/>
    </location>
</feature>
<keyword evidence="4" id="KW-1185">Reference proteome</keyword>
<evidence type="ECO:0000259" key="2">
    <source>
        <dbReference type="PROSITE" id="PS50043"/>
    </source>
</evidence>
<organism evidence="3 4">
    <name type="scientific">Ruegeria atlantica</name>
    <dbReference type="NCBI Taxonomy" id="81569"/>
    <lineage>
        <taxon>Bacteria</taxon>
        <taxon>Pseudomonadati</taxon>
        <taxon>Pseudomonadota</taxon>
        <taxon>Alphaproteobacteria</taxon>
        <taxon>Rhodobacterales</taxon>
        <taxon>Roseobacteraceae</taxon>
        <taxon>Ruegeria</taxon>
    </lineage>
</organism>